<dbReference type="InterPro" id="IPR003594">
    <property type="entry name" value="HATPase_dom"/>
</dbReference>
<reference evidence="4 5" key="1">
    <citation type="submission" date="2022-06" db="EMBL/GenBank/DDBJ databases">
        <title>Whole genome sequence of Streptomyces griseoincarnatus RB7AG.</title>
        <authorList>
            <person name="Ray L."/>
            <person name="Behera S."/>
            <person name="Panda A.N."/>
        </authorList>
    </citation>
    <scope>NUCLEOTIDE SEQUENCE [LARGE SCALE GENOMIC DNA]</scope>
    <source>
        <strain evidence="4 5">RB7AG</strain>
    </source>
</reference>
<gene>
    <name evidence="4" type="ORF">NC658_34495</name>
</gene>
<keyword evidence="5" id="KW-1185">Reference proteome</keyword>
<dbReference type="PANTHER" id="PTHR35526">
    <property type="entry name" value="ANTI-SIGMA-F FACTOR RSBW-RELATED"/>
    <property type="match status" value="1"/>
</dbReference>
<feature type="non-terminal residue" evidence="4">
    <location>
        <position position="433"/>
    </location>
</feature>
<feature type="region of interest" description="Disordered" evidence="2">
    <location>
        <begin position="1"/>
        <end position="30"/>
    </location>
</feature>
<feature type="domain" description="Histidine kinase/HSP90-like ATPase" evidence="3">
    <location>
        <begin position="39"/>
        <end position="125"/>
    </location>
</feature>
<dbReference type="GO" id="GO:0005524">
    <property type="term" value="F:ATP binding"/>
    <property type="evidence" value="ECO:0007669"/>
    <property type="project" value="UniProtKB-KW"/>
</dbReference>
<keyword evidence="1" id="KW-0723">Serine/threonine-protein kinase</keyword>
<dbReference type="InterPro" id="IPR036890">
    <property type="entry name" value="HATPase_C_sf"/>
</dbReference>
<dbReference type="SUPFAM" id="SSF55874">
    <property type="entry name" value="ATPase domain of HSP90 chaperone/DNA topoisomerase II/histidine kinase"/>
    <property type="match status" value="1"/>
</dbReference>
<organism evidence="4 5">
    <name type="scientific">Streptomyces griseoincarnatus</name>
    <dbReference type="NCBI Taxonomy" id="29305"/>
    <lineage>
        <taxon>Bacteria</taxon>
        <taxon>Bacillati</taxon>
        <taxon>Actinomycetota</taxon>
        <taxon>Actinomycetes</taxon>
        <taxon>Kitasatosporales</taxon>
        <taxon>Streptomycetaceae</taxon>
        <taxon>Streptomyces</taxon>
        <taxon>Streptomyces griseoincarnatus group</taxon>
    </lineage>
</organism>
<accession>A0ABT0W3X8</accession>
<dbReference type="CDD" id="cd16936">
    <property type="entry name" value="HATPase_RsbW-like"/>
    <property type="match status" value="1"/>
</dbReference>
<name>A0ABT0W3X8_STRGI</name>
<dbReference type="Gene3D" id="3.30.565.10">
    <property type="entry name" value="Histidine kinase-like ATPase, C-terminal domain"/>
    <property type="match status" value="1"/>
</dbReference>
<keyword evidence="4" id="KW-0067">ATP-binding</keyword>
<dbReference type="InterPro" id="IPR050267">
    <property type="entry name" value="Anti-sigma-factor_SerPK"/>
</dbReference>
<sequence>MSVTVTRCPEPTDAHPRPAQPVSSRETTLEGTAKMAGCARRFLRRTATAWSVDVDAVEAAEVVVSELFTNAVQHAQAERIRLRLRCQHALLHVEVFDPQPHGELVAARPGPDAEDGCGLEIVEALCLRWGRRPDADRCGSVTWACLPAPGAEPTQHDRAADPEQPCEAGNLPRPVAMLPVHPAPVPFEGDLVPPSPPPPPTLYESWEVLADGLHVQRLALHLPQLREQLTAQTAGTGSTVAALVARPAEVPTAQALALIDAAGLSAWVDLPAEHGRSDVAVSPLASAAEDVHALLLPGVTDDALRGAVRVVAAASAWWVGAFAAIRHLGVHHSSLTPVKDTVGSDTLREAVRVVALGTAQRVLAHQLRHDASEEAVRLAYCRAVTEGIVIEPTLPALLEELGELRLVDLVTTAIPWRGRFAKYAGGTGAGQVE</sequence>
<feature type="compositionally biased region" description="Polar residues" evidence="2">
    <location>
        <begin position="21"/>
        <end position="30"/>
    </location>
</feature>
<evidence type="ECO:0000313" key="4">
    <source>
        <dbReference type="EMBL" id="MCM2518279.1"/>
    </source>
</evidence>
<keyword evidence="1" id="KW-0418">Kinase</keyword>
<dbReference type="EMBL" id="JAMQBH010000049">
    <property type="protein sequence ID" value="MCM2518279.1"/>
    <property type="molecule type" value="Genomic_DNA"/>
</dbReference>
<dbReference type="RefSeq" id="WP_251100469.1">
    <property type="nucleotide sequence ID" value="NZ_JAMQBH010000049.1"/>
</dbReference>
<evidence type="ECO:0000256" key="1">
    <source>
        <dbReference type="ARBA" id="ARBA00022527"/>
    </source>
</evidence>
<keyword evidence="1" id="KW-0808">Transferase</keyword>
<comment type="caution">
    <text evidence="4">The sequence shown here is derived from an EMBL/GenBank/DDBJ whole genome shotgun (WGS) entry which is preliminary data.</text>
</comment>
<dbReference type="PANTHER" id="PTHR35526:SF3">
    <property type="entry name" value="ANTI-SIGMA-F FACTOR RSBW"/>
    <property type="match status" value="1"/>
</dbReference>
<protein>
    <submittedName>
        <fullName evidence="4">ATP-binding protein</fullName>
    </submittedName>
</protein>
<proteinExistence type="predicted"/>
<dbReference type="Proteomes" id="UP001523263">
    <property type="component" value="Unassembled WGS sequence"/>
</dbReference>
<keyword evidence="4" id="KW-0547">Nucleotide-binding</keyword>
<evidence type="ECO:0000313" key="5">
    <source>
        <dbReference type="Proteomes" id="UP001523263"/>
    </source>
</evidence>
<evidence type="ECO:0000256" key="2">
    <source>
        <dbReference type="SAM" id="MobiDB-lite"/>
    </source>
</evidence>
<dbReference type="Pfam" id="PF13581">
    <property type="entry name" value="HATPase_c_2"/>
    <property type="match status" value="1"/>
</dbReference>
<evidence type="ECO:0000259" key="3">
    <source>
        <dbReference type="Pfam" id="PF13581"/>
    </source>
</evidence>